<dbReference type="PROSITE" id="PS51168">
    <property type="entry name" value="CHORISMATE_MUT_2"/>
    <property type="match status" value="1"/>
</dbReference>
<dbReference type="InterPro" id="IPR036979">
    <property type="entry name" value="CM_dom_sf"/>
</dbReference>
<dbReference type="KEGG" id="uam:UABAM_01829"/>
<sequence>MEPSKKMDRLESLRSQIEKVNGDILGLLNQRIALSLQIADIKKQQGVEFFDPAREKHMLDHLKEHNDGPLSAQMLEQIFREIFHVSRTCMQKKFE</sequence>
<name>A0A5S9IL19_UABAM</name>
<dbReference type="GO" id="GO:0046417">
    <property type="term" value="P:chorismate metabolic process"/>
    <property type="evidence" value="ECO:0007669"/>
    <property type="project" value="InterPro"/>
</dbReference>
<dbReference type="AlphaFoldDB" id="A0A5S9IL19"/>
<reference evidence="3 4" key="1">
    <citation type="submission" date="2019-08" db="EMBL/GenBank/DDBJ databases">
        <title>Complete genome sequence of Candidatus Uab amorphum.</title>
        <authorList>
            <person name="Shiratori T."/>
            <person name="Suzuki S."/>
            <person name="Kakizawa Y."/>
            <person name="Ishida K."/>
        </authorList>
    </citation>
    <scope>NUCLEOTIDE SEQUENCE [LARGE SCALE GENOMIC DNA]</scope>
    <source>
        <strain evidence="3 4">SRT547</strain>
    </source>
</reference>
<dbReference type="InterPro" id="IPR002701">
    <property type="entry name" value="CM_II_prokaryot"/>
</dbReference>
<dbReference type="Pfam" id="PF01817">
    <property type="entry name" value="CM_2"/>
    <property type="match status" value="1"/>
</dbReference>
<accession>A0A5S9IL19</accession>
<dbReference type="Gene3D" id="1.20.59.10">
    <property type="entry name" value="Chorismate mutase"/>
    <property type="match status" value="1"/>
</dbReference>
<dbReference type="InterPro" id="IPR036263">
    <property type="entry name" value="Chorismate_II_sf"/>
</dbReference>
<dbReference type="Proteomes" id="UP000326354">
    <property type="component" value="Chromosome"/>
</dbReference>
<dbReference type="OrthoDB" id="9802281at2"/>
<evidence type="ECO:0000259" key="2">
    <source>
        <dbReference type="PROSITE" id="PS51168"/>
    </source>
</evidence>
<feature type="domain" description="Chorismate mutase" evidence="2">
    <location>
        <begin position="4"/>
        <end position="94"/>
    </location>
</feature>
<evidence type="ECO:0000313" key="3">
    <source>
        <dbReference type="EMBL" id="BBM83477.1"/>
    </source>
</evidence>
<dbReference type="SUPFAM" id="SSF48600">
    <property type="entry name" value="Chorismate mutase II"/>
    <property type="match status" value="1"/>
</dbReference>
<protein>
    <recommendedName>
        <fullName evidence="1">chorismate mutase</fullName>
        <ecNumber evidence="1">5.4.99.5</ecNumber>
    </recommendedName>
</protein>
<proteinExistence type="predicted"/>
<dbReference type="EMBL" id="AP019860">
    <property type="protein sequence ID" value="BBM83477.1"/>
    <property type="molecule type" value="Genomic_DNA"/>
</dbReference>
<organism evidence="3 4">
    <name type="scientific">Uabimicrobium amorphum</name>
    <dbReference type="NCBI Taxonomy" id="2596890"/>
    <lineage>
        <taxon>Bacteria</taxon>
        <taxon>Pseudomonadati</taxon>
        <taxon>Planctomycetota</taxon>
        <taxon>Candidatus Uabimicrobiia</taxon>
        <taxon>Candidatus Uabimicrobiales</taxon>
        <taxon>Candidatus Uabimicrobiaceae</taxon>
        <taxon>Candidatus Uabimicrobium</taxon>
    </lineage>
</organism>
<gene>
    <name evidence="3" type="ORF">UABAM_01829</name>
</gene>
<evidence type="ECO:0000256" key="1">
    <source>
        <dbReference type="ARBA" id="ARBA00012404"/>
    </source>
</evidence>
<evidence type="ECO:0000313" key="4">
    <source>
        <dbReference type="Proteomes" id="UP000326354"/>
    </source>
</evidence>
<dbReference type="EC" id="5.4.99.5" evidence="1"/>
<dbReference type="GO" id="GO:0004106">
    <property type="term" value="F:chorismate mutase activity"/>
    <property type="evidence" value="ECO:0007669"/>
    <property type="project" value="UniProtKB-EC"/>
</dbReference>
<dbReference type="SMART" id="SM00830">
    <property type="entry name" value="CM_2"/>
    <property type="match status" value="1"/>
</dbReference>
<keyword evidence="4" id="KW-1185">Reference proteome</keyword>